<dbReference type="PaxDb" id="4097-A0A1S3ZEQ9"/>
<name>A0A1S3ZEQ9_TOBAC</name>
<dbReference type="STRING" id="4097.A0A1S3ZEQ9"/>
<gene>
    <name evidence="1" type="primary">LOC107785880</name>
</gene>
<proteinExistence type="predicted"/>
<evidence type="ECO:0000313" key="1">
    <source>
        <dbReference type="RefSeq" id="XP_016462762.1"/>
    </source>
</evidence>
<dbReference type="KEGG" id="nta:107785880"/>
<sequence>METRNEDEQSNCRAGARMDQTIGIGPEILGATRFDKNYQTCGETCEGKYCNNNERKAYVSKGDMNTKFFHSMLKARRNAKRIFTIRDNAGISRNDMNGIAEAFVEYYTSLLGTKSRDRMRVCCATVKQGSVVSAELRGMLVEKFTMEEIKQALWEIAGDKAPGPDGYGSQFFKDCWGIIKEDLKAGVMEFFRSGKIMKA</sequence>
<reference evidence="1" key="1">
    <citation type="submission" date="2025-08" db="UniProtKB">
        <authorList>
            <consortium name="RefSeq"/>
        </authorList>
    </citation>
    <scope>IDENTIFICATION</scope>
</reference>
<protein>
    <submittedName>
        <fullName evidence="1">Uncharacterized protein</fullName>
    </submittedName>
</protein>
<dbReference type="OrthoDB" id="1303235at2759"/>
<accession>A0A1S3ZEQ9</accession>
<dbReference type="RefSeq" id="XP_016462762.1">
    <property type="nucleotide sequence ID" value="XM_016607276.1"/>
</dbReference>
<dbReference type="OMA" id="YCNNNER"/>
<dbReference type="AlphaFoldDB" id="A0A1S3ZEQ9"/>
<organism evidence="1">
    <name type="scientific">Nicotiana tabacum</name>
    <name type="common">Common tobacco</name>
    <dbReference type="NCBI Taxonomy" id="4097"/>
    <lineage>
        <taxon>Eukaryota</taxon>
        <taxon>Viridiplantae</taxon>
        <taxon>Streptophyta</taxon>
        <taxon>Embryophyta</taxon>
        <taxon>Tracheophyta</taxon>
        <taxon>Spermatophyta</taxon>
        <taxon>Magnoliopsida</taxon>
        <taxon>eudicotyledons</taxon>
        <taxon>Gunneridae</taxon>
        <taxon>Pentapetalae</taxon>
        <taxon>asterids</taxon>
        <taxon>lamiids</taxon>
        <taxon>Solanales</taxon>
        <taxon>Solanaceae</taxon>
        <taxon>Nicotianoideae</taxon>
        <taxon>Nicotianeae</taxon>
        <taxon>Nicotiana</taxon>
    </lineage>
</organism>